<reference evidence="1" key="1">
    <citation type="submission" date="2020-04" db="EMBL/GenBank/DDBJ databases">
        <authorList>
            <person name="Zhang T."/>
        </authorList>
    </citation>
    <scope>NUCLEOTIDE SEQUENCE</scope>
    <source>
        <strain evidence="1">HKST-UBA02</strain>
    </source>
</reference>
<dbReference type="EMBL" id="JAGQKY010000239">
    <property type="protein sequence ID" value="MCA9398013.1"/>
    <property type="molecule type" value="Genomic_DNA"/>
</dbReference>
<accession>A0A955LWW6</accession>
<sequence length="252" mass="26943">MIKTPFKLVLNTILLSLLVGMLVLPVALVHVVTGTAHVPATVAGAQKTNENLIVLPNFFDFSDHVSFSPEYVGYGYKDVLTLTSFRSQVATYHKLYTVYNRSADPITVRGVLGEKPSPENSFDSLVITMAKSGQEHSTKLARPAAEGDVSMIATDASVAEGADYVVIEKMELPVLSVTGRFITTDPLPKSLAQGDVVYRSGIFVADGKVYRSRTPDVVIAPGESITVNAVVVGKSDVETGSVTVPLFILGVN</sequence>
<evidence type="ECO:0000313" key="2">
    <source>
        <dbReference type="Proteomes" id="UP000699691"/>
    </source>
</evidence>
<organism evidence="1 2">
    <name type="scientific">candidate division WWE3 bacterium</name>
    <dbReference type="NCBI Taxonomy" id="2053526"/>
    <lineage>
        <taxon>Bacteria</taxon>
        <taxon>Katanobacteria</taxon>
    </lineage>
</organism>
<name>A0A955LWW6_UNCKA</name>
<dbReference type="Proteomes" id="UP000699691">
    <property type="component" value="Unassembled WGS sequence"/>
</dbReference>
<dbReference type="AlphaFoldDB" id="A0A955LWW6"/>
<protein>
    <submittedName>
        <fullName evidence="1">Uncharacterized protein</fullName>
    </submittedName>
</protein>
<comment type="caution">
    <text evidence="1">The sequence shown here is derived from an EMBL/GenBank/DDBJ whole genome shotgun (WGS) entry which is preliminary data.</text>
</comment>
<gene>
    <name evidence="1" type="ORF">KC573_04240</name>
</gene>
<reference evidence="1" key="2">
    <citation type="journal article" date="2021" name="Microbiome">
        <title>Successional dynamics and alternative stable states in a saline activated sludge microbial community over 9 years.</title>
        <authorList>
            <person name="Wang Y."/>
            <person name="Ye J."/>
            <person name="Ju F."/>
            <person name="Liu L."/>
            <person name="Boyd J.A."/>
            <person name="Deng Y."/>
            <person name="Parks D.H."/>
            <person name="Jiang X."/>
            <person name="Yin X."/>
            <person name="Woodcroft B.J."/>
            <person name="Tyson G.W."/>
            <person name="Hugenholtz P."/>
            <person name="Polz M.F."/>
            <person name="Zhang T."/>
        </authorList>
    </citation>
    <scope>NUCLEOTIDE SEQUENCE</scope>
    <source>
        <strain evidence="1">HKST-UBA02</strain>
    </source>
</reference>
<evidence type="ECO:0000313" key="1">
    <source>
        <dbReference type="EMBL" id="MCA9398013.1"/>
    </source>
</evidence>
<proteinExistence type="predicted"/>